<dbReference type="EMBL" id="FZNP01000015">
    <property type="protein sequence ID" value="SNS33449.1"/>
    <property type="molecule type" value="Genomic_DNA"/>
</dbReference>
<evidence type="ECO:0000313" key="2">
    <source>
        <dbReference type="Proteomes" id="UP000198420"/>
    </source>
</evidence>
<dbReference type="OrthoDB" id="3190646at2"/>
<protein>
    <submittedName>
        <fullName evidence="1">Protein phosphatase 2C</fullName>
    </submittedName>
</protein>
<sequence length="274" mass="28707">MRVLIASEPGRPERDNEDFAAAAPGLLLVVDGAGTPAGVESGCSHSVAWYARNIGGLLLAAAGDVAVGLDEALATSIDRVNALHATSCDLGHPGSPSATVALARVHDGHLEHLVLSDSVLVLDRLDQAPTAVSDDRLADVIARLDEPGGPCGVGSDEHARRLRTRVERLASYRNQPGGFWVASTKPEAAYEALTGSTPLAELAAVALLSDGASRLVDHFQLMGWADLLGILSKDGPRGLIARTREVESTDPDGTRWPRGKASDDASAVYWTVQD</sequence>
<organism evidence="1 2">
    <name type="scientific">Actinomadura mexicana</name>
    <dbReference type="NCBI Taxonomy" id="134959"/>
    <lineage>
        <taxon>Bacteria</taxon>
        <taxon>Bacillati</taxon>
        <taxon>Actinomycetota</taxon>
        <taxon>Actinomycetes</taxon>
        <taxon>Streptosporangiales</taxon>
        <taxon>Thermomonosporaceae</taxon>
        <taxon>Actinomadura</taxon>
    </lineage>
</organism>
<gene>
    <name evidence="1" type="ORF">SAMN06265355_11559</name>
</gene>
<dbReference type="RefSeq" id="WP_089315443.1">
    <property type="nucleotide sequence ID" value="NZ_FZNP01000015.1"/>
</dbReference>
<dbReference type="SUPFAM" id="SSF81606">
    <property type="entry name" value="PP2C-like"/>
    <property type="match status" value="1"/>
</dbReference>
<keyword evidence="2" id="KW-1185">Reference proteome</keyword>
<dbReference type="Proteomes" id="UP000198420">
    <property type="component" value="Unassembled WGS sequence"/>
</dbReference>
<dbReference type="InterPro" id="IPR036457">
    <property type="entry name" value="PPM-type-like_dom_sf"/>
</dbReference>
<reference evidence="2" key="1">
    <citation type="submission" date="2017-06" db="EMBL/GenBank/DDBJ databases">
        <authorList>
            <person name="Varghese N."/>
            <person name="Submissions S."/>
        </authorList>
    </citation>
    <scope>NUCLEOTIDE SEQUENCE [LARGE SCALE GENOMIC DNA]</scope>
    <source>
        <strain evidence="2">DSM 44485</strain>
    </source>
</reference>
<dbReference type="AlphaFoldDB" id="A0A239DMS4"/>
<accession>A0A239DMS4</accession>
<evidence type="ECO:0000313" key="1">
    <source>
        <dbReference type="EMBL" id="SNS33449.1"/>
    </source>
</evidence>
<proteinExistence type="predicted"/>
<name>A0A239DMS4_9ACTN</name>
<dbReference type="Gene3D" id="3.60.40.10">
    <property type="entry name" value="PPM-type phosphatase domain"/>
    <property type="match status" value="1"/>
</dbReference>